<evidence type="ECO:0000256" key="4">
    <source>
        <dbReference type="ARBA" id="ARBA00023212"/>
    </source>
</evidence>
<keyword evidence="3" id="KW-0963">Cytoplasm</keyword>
<organism evidence="7 8">
    <name type="scientific">Trichogramma kaykai</name>
    <dbReference type="NCBI Taxonomy" id="54128"/>
    <lineage>
        <taxon>Eukaryota</taxon>
        <taxon>Metazoa</taxon>
        <taxon>Ecdysozoa</taxon>
        <taxon>Arthropoda</taxon>
        <taxon>Hexapoda</taxon>
        <taxon>Insecta</taxon>
        <taxon>Pterygota</taxon>
        <taxon>Neoptera</taxon>
        <taxon>Endopterygota</taxon>
        <taxon>Hymenoptera</taxon>
        <taxon>Apocrita</taxon>
        <taxon>Proctotrupomorpha</taxon>
        <taxon>Chalcidoidea</taxon>
        <taxon>Trichogrammatidae</taxon>
        <taxon>Trichogramma</taxon>
    </lineage>
</organism>
<evidence type="ECO:0000256" key="1">
    <source>
        <dbReference type="ARBA" id="ARBA00004245"/>
    </source>
</evidence>
<comment type="caution">
    <text evidence="7">The sequence shown here is derived from an EMBL/GenBank/DDBJ whole genome shotgun (WGS) entry which is preliminary data.</text>
</comment>
<reference evidence="7 8" key="1">
    <citation type="journal article" date="2024" name="bioRxiv">
        <title>A reference genome for Trichogramma kaykai: A tiny desert-dwelling parasitoid wasp with competing sex-ratio distorters.</title>
        <authorList>
            <person name="Culotta J."/>
            <person name="Lindsey A.R."/>
        </authorList>
    </citation>
    <scope>NUCLEOTIDE SEQUENCE [LARGE SCALE GENOMIC DNA]</scope>
    <source>
        <strain evidence="7 8">KSX58</strain>
    </source>
</reference>
<dbReference type="Pfam" id="PF06886">
    <property type="entry name" value="TPX2"/>
    <property type="match status" value="1"/>
</dbReference>
<evidence type="ECO:0000259" key="6">
    <source>
        <dbReference type="Pfam" id="PF06886"/>
    </source>
</evidence>
<gene>
    <name evidence="7" type="ORF">TKK_015448</name>
</gene>
<dbReference type="AlphaFoldDB" id="A0ABD2W810"/>
<evidence type="ECO:0000256" key="3">
    <source>
        <dbReference type="ARBA" id="ARBA00022490"/>
    </source>
</evidence>
<evidence type="ECO:0000256" key="2">
    <source>
        <dbReference type="ARBA" id="ARBA00005885"/>
    </source>
</evidence>
<evidence type="ECO:0000256" key="5">
    <source>
        <dbReference type="SAM" id="MobiDB-lite"/>
    </source>
</evidence>
<keyword evidence="4" id="KW-0206">Cytoskeleton</keyword>
<dbReference type="InterPro" id="IPR027329">
    <property type="entry name" value="TPX2_C"/>
</dbReference>
<dbReference type="Proteomes" id="UP001627154">
    <property type="component" value="Unassembled WGS sequence"/>
</dbReference>
<name>A0ABD2W810_9HYME</name>
<sequence>MEDRKHSINNVTPLSLGTLGGFVKRKLWNPLIEHTTSTPLNYPAIQQRNRLQVSGYSSFELTESPIFSSPATNGRKIPMLRDNLNKSKLTLSLDETELSQNNDANNNNENNCIYGTNNNNCNKDSYINKEININKIESSNDFSSSSMDSLLKKQFNHCEKQKSSPKFLKTLNEKKIRNTGVSLPIKKSYVKKQKITNGNTKKQESKLTASQNSDRPTLLRRTAKSPKLQTAERAVIKQQREKEKQEKSNRQEDLKIQQLREEEHKKEEEMKKIRQQTLFRAHPIRKYAPLPKVKKRPLTEPVTPFVCKRKRFEV</sequence>
<feature type="compositionally biased region" description="Basic and acidic residues" evidence="5">
    <location>
        <begin position="234"/>
        <end position="271"/>
    </location>
</feature>
<protein>
    <recommendedName>
        <fullName evidence="6">TPX2 C-terminal domain-containing protein</fullName>
    </recommendedName>
</protein>
<dbReference type="EMBL" id="JBJJXI010000123">
    <property type="protein sequence ID" value="KAL3389185.1"/>
    <property type="molecule type" value="Genomic_DNA"/>
</dbReference>
<feature type="region of interest" description="Disordered" evidence="5">
    <location>
        <begin position="192"/>
        <end position="271"/>
    </location>
</feature>
<comment type="subcellular location">
    <subcellularLocation>
        <location evidence="1">Cytoplasm</location>
        <location evidence="1">Cytoskeleton</location>
    </subcellularLocation>
</comment>
<keyword evidence="8" id="KW-1185">Reference proteome</keyword>
<evidence type="ECO:0000313" key="8">
    <source>
        <dbReference type="Proteomes" id="UP001627154"/>
    </source>
</evidence>
<evidence type="ECO:0000313" key="7">
    <source>
        <dbReference type="EMBL" id="KAL3389185.1"/>
    </source>
</evidence>
<comment type="similarity">
    <text evidence="2">Belongs to the TPX2 family.</text>
</comment>
<feature type="compositionally biased region" description="Polar residues" evidence="5">
    <location>
        <begin position="195"/>
        <end position="215"/>
    </location>
</feature>
<feature type="domain" description="TPX2 C-terminal" evidence="6">
    <location>
        <begin position="227"/>
        <end position="300"/>
    </location>
</feature>
<accession>A0ABD2W810</accession>
<proteinExistence type="inferred from homology"/>
<dbReference type="GO" id="GO:0005856">
    <property type="term" value="C:cytoskeleton"/>
    <property type="evidence" value="ECO:0007669"/>
    <property type="project" value="UniProtKB-SubCell"/>
</dbReference>